<accession>A0AA41S4Z7</accession>
<dbReference type="EMBL" id="JAJJMA010130996">
    <property type="protein sequence ID" value="MCL7033144.1"/>
    <property type="molecule type" value="Genomic_DNA"/>
</dbReference>
<proteinExistence type="predicted"/>
<dbReference type="InterPro" id="IPR017946">
    <property type="entry name" value="PLC-like_Pdiesterase_TIM-brl"/>
</dbReference>
<gene>
    <name evidence="1" type="ORF">MKW94_020002</name>
</gene>
<keyword evidence="2" id="KW-1185">Reference proteome</keyword>
<comment type="caution">
    <text evidence="1">The sequence shown here is derived from an EMBL/GenBank/DDBJ whole genome shotgun (WGS) entry which is preliminary data.</text>
</comment>
<feature type="non-terminal residue" evidence="1">
    <location>
        <position position="1"/>
    </location>
</feature>
<dbReference type="Proteomes" id="UP001177140">
    <property type="component" value="Unassembled WGS sequence"/>
</dbReference>
<dbReference type="GO" id="GO:0006629">
    <property type="term" value="P:lipid metabolic process"/>
    <property type="evidence" value="ECO:0007669"/>
    <property type="project" value="InterPro"/>
</dbReference>
<evidence type="ECO:0000313" key="2">
    <source>
        <dbReference type="Proteomes" id="UP001177140"/>
    </source>
</evidence>
<evidence type="ECO:0000313" key="1">
    <source>
        <dbReference type="EMBL" id="MCL7033144.1"/>
    </source>
</evidence>
<organism evidence="1 2">
    <name type="scientific">Papaver nudicaule</name>
    <name type="common">Iceland poppy</name>
    <dbReference type="NCBI Taxonomy" id="74823"/>
    <lineage>
        <taxon>Eukaryota</taxon>
        <taxon>Viridiplantae</taxon>
        <taxon>Streptophyta</taxon>
        <taxon>Embryophyta</taxon>
        <taxon>Tracheophyta</taxon>
        <taxon>Spermatophyta</taxon>
        <taxon>Magnoliopsida</taxon>
        <taxon>Ranunculales</taxon>
        <taxon>Papaveraceae</taxon>
        <taxon>Papaveroideae</taxon>
        <taxon>Papaver</taxon>
    </lineage>
</organism>
<sequence>FVQTLQKYGYTGSYLSKKWMKRPVFIQCFAPTSLIYLSNMTDLPKILLIGDTFIPTQDTLQGFEEITSDSYLDFIKEYVV</sequence>
<dbReference type="AlphaFoldDB" id="A0AA41S4Z7"/>
<dbReference type="Gene3D" id="3.20.20.190">
    <property type="entry name" value="Phosphatidylinositol (PI) phosphodiesterase"/>
    <property type="match status" value="1"/>
</dbReference>
<feature type="non-terminal residue" evidence="1">
    <location>
        <position position="80"/>
    </location>
</feature>
<protein>
    <submittedName>
        <fullName evidence="1">Uncharacterized protein</fullName>
    </submittedName>
</protein>
<reference evidence="1" key="1">
    <citation type="submission" date="2022-03" db="EMBL/GenBank/DDBJ databases">
        <title>A functionally conserved STORR gene fusion in Papaver species that diverged 16.8 million years ago.</title>
        <authorList>
            <person name="Catania T."/>
        </authorList>
    </citation>
    <scope>NUCLEOTIDE SEQUENCE</scope>
    <source>
        <strain evidence="1">S-191538</strain>
    </source>
</reference>
<name>A0AA41S4Z7_PAPNU</name>
<dbReference type="GO" id="GO:0008081">
    <property type="term" value="F:phosphoric diester hydrolase activity"/>
    <property type="evidence" value="ECO:0007669"/>
    <property type="project" value="InterPro"/>
</dbReference>